<name>A0ABD2KXS5_9BILA</name>
<dbReference type="PROSITE" id="PS50005">
    <property type="entry name" value="TPR"/>
    <property type="match status" value="5"/>
</dbReference>
<evidence type="ECO:0000313" key="3">
    <source>
        <dbReference type="EMBL" id="KAL3107651.1"/>
    </source>
</evidence>
<evidence type="ECO:0008006" key="5">
    <source>
        <dbReference type="Google" id="ProtNLM"/>
    </source>
</evidence>
<keyword evidence="1" id="KW-0802">TPR repeat</keyword>
<dbReference type="SUPFAM" id="SSF48452">
    <property type="entry name" value="TPR-like"/>
    <property type="match status" value="1"/>
</dbReference>
<comment type="caution">
    <text evidence="3">The sequence shown here is derived from an EMBL/GenBank/DDBJ whole genome shotgun (WGS) entry which is preliminary data.</text>
</comment>
<reference evidence="3 4" key="1">
    <citation type="submission" date="2024-10" db="EMBL/GenBank/DDBJ databases">
        <authorList>
            <person name="Kim D."/>
        </authorList>
    </citation>
    <scope>NUCLEOTIDE SEQUENCE [LARGE SCALE GENOMIC DNA]</scope>
    <source>
        <strain evidence="3">BH-2024</strain>
    </source>
</reference>
<protein>
    <recommendedName>
        <fullName evidence="5">Intraflagellar transport protein 88</fullName>
    </recommendedName>
</protein>
<dbReference type="AlphaFoldDB" id="A0ABD2KXS5"/>
<evidence type="ECO:0000256" key="1">
    <source>
        <dbReference type="PROSITE-ProRule" id="PRU00339"/>
    </source>
</evidence>
<feature type="compositionally biased region" description="Acidic residues" evidence="2">
    <location>
        <begin position="840"/>
        <end position="858"/>
    </location>
</feature>
<dbReference type="Pfam" id="PF13428">
    <property type="entry name" value="TPR_14"/>
    <property type="match status" value="1"/>
</dbReference>
<feature type="repeat" description="TPR" evidence="1">
    <location>
        <begin position="567"/>
        <end position="600"/>
    </location>
</feature>
<keyword evidence="4" id="KW-1185">Reference proteome</keyword>
<feature type="repeat" description="TPR" evidence="1">
    <location>
        <begin position="499"/>
        <end position="532"/>
    </location>
</feature>
<feature type="region of interest" description="Disordered" evidence="2">
    <location>
        <begin position="93"/>
        <end position="114"/>
    </location>
</feature>
<feature type="compositionally biased region" description="Basic and acidic residues" evidence="2">
    <location>
        <begin position="736"/>
        <end position="745"/>
    </location>
</feature>
<dbReference type="Gene3D" id="1.25.40.10">
    <property type="entry name" value="Tetratricopeptide repeat domain"/>
    <property type="match status" value="3"/>
</dbReference>
<dbReference type="InterPro" id="IPR019734">
    <property type="entry name" value="TPR_rpt"/>
</dbReference>
<dbReference type="Proteomes" id="UP001620626">
    <property type="component" value="Unassembled WGS sequence"/>
</dbReference>
<dbReference type="Pfam" id="PF13432">
    <property type="entry name" value="TPR_16"/>
    <property type="match status" value="1"/>
</dbReference>
<evidence type="ECO:0000256" key="2">
    <source>
        <dbReference type="SAM" id="MobiDB-lite"/>
    </source>
</evidence>
<evidence type="ECO:0000313" key="4">
    <source>
        <dbReference type="Proteomes" id="UP001620626"/>
    </source>
</evidence>
<feature type="region of interest" description="Disordered" evidence="2">
    <location>
        <begin position="827"/>
        <end position="858"/>
    </location>
</feature>
<sequence>MNGVQTSQEKDDDPYSEFNDYEHAYDLLEDGYADREFVQAMVRSSRGRRKTASILRPPTAAIVPPAPFAMGTKRALMGTSTGRATARSTLLSRARTGAVSRAGAEPSRPMTAVRGAGYTSAGRKSTFEGVVRAKTEGGEGTEEGGQMEKVKRQEDQALKLVRESVMASDGGDLKKALDKAKEAARKWRVADSLRKAQTPTDANMDLSLTVLLCLAQQKQANNMPSEALQIYYTLIKDKSYVNASRLKVNVGNLHFRKKDFSKALKYYRMALDQVPKAHQRMRTKILNNIGVTMVKLGKYEDALATFEDCLEAGGNYGMALNSTLTAYCLNSEGKMREAFQRLVDINPMRRTEEIGEQQQKEEEDVLAAQLLNNDALAEWERRKKQQAERTILLAAKIIAQAIGPTFSEGYAWCVECIRRSVYASLATELEMNKVVEQLRHGQLDQAVEELLVFNNKEESKVASAASNNLALICVLRGDDNLEDATQYCEQALSLDRYNTNALVNRGNIHFCAGELKLALHMYREALQVDAASTAALFNCGLTHKALNEWEEAKKHFFKLNSMAMHNEQVLVQLAQIYEQQGNRAQAIELYSQASSISPTDPTILARLAALYEAEGDRAQAFQCHYDSFRYFPPNIEVIRWLGNYYLYAQFAEKAVSYFEKAALMEPDNVEWHLLMATCHRRAGNFQRAFELYKETHRRFPNNFECLKFLVQLCKELRMSTEQKEYSERLERLDRIGQLKAQRETDSAGGKKQRQFSGAMSPSDGGGTRLQQSSNGSRPPSSLRGTPNNAQKALQLLEGEQHFQATRRNITAADLVWNSPISAQTAMARPMTGIRRGGTAGEEDQLMFEGDEGEELLPD</sequence>
<dbReference type="InterPro" id="IPR011990">
    <property type="entry name" value="TPR-like_helical_dom_sf"/>
</dbReference>
<feature type="repeat" description="TPR" evidence="1">
    <location>
        <begin position="244"/>
        <end position="277"/>
    </location>
</feature>
<dbReference type="PANTHER" id="PTHR44117">
    <property type="entry name" value="INTRAFLAGELLAR TRANSPORT PROTEIN 88 HOMOLOG"/>
    <property type="match status" value="1"/>
</dbReference>
<feature type="compositionally biased region" description="Polar residues" evidence="2">
    <location>
        <begin position="768"/>
        <end position="787"/>
    </location>
</feature>
<feature type="repeat" description="TPR" evidence="1">
    <location>
        <begin position="635"/>
        <end position="668"/>
    </location>
</feature>
<feature type="region of interest" description="Disordered" evidence="2">
    <location>
        <begin position="736"/>
        <end position="787"/>
    </location>
</feature>
<dbReference type="Pfam" id="PF13424">
    <property type="entry name" value="TPR_12"/>
    <property type="match status" value="1"/>
</dbReference>
<accession>A0ABD2KXS5</accession>
<gene>
    <name evidence="3" type="ORF">niasHT_018849</name>
</gene>
<dbReference type="SMART" id="SM00028">
    <property type="entry name" value="TPR"/>
    <property type="match status" value="9"/>
</dbReference>
<dbReference type="SUPFAM" id="SSF81901">
    <property type="entry name" value="HCP-like"/>
    <property type="match status" value="1"/>
</dbReference>
<proteinExistence type="predicted"/>
<dbReference type="EMBL" id="JBICBT010000610">
    <property type="protein sequence ID" value="KAL3107651.1"/>
    <property type="molecule type" value="Genomic_DNA"/>
</dbReference>
<organism evidence="3 4">
    <name type="scientific">Heterodera trifolii</name>
    <dbReference type="NCBI Taxonomy" id="157864"/>
    <lineage>
        <taxon>Eukaryota</taxon>
        <taxon>Metazoa</taxon>
        <taxon>Ecdysozoa</taxon>
        <taxon>Nematoda</taxon>
        <taxon>Chromadorea</taxon>
        <taxon>Rhabditida</taxon>
        <taxon>Tylenchina</taxon>
        <taxon>Tylenchomorpha</taxon>
        <taxon>Tylenchoidea</taxon>
        <taxon>Heteroderidae</taxon>
        <taxon>Heteroderinae</taxon>
        <taxon>Heterodera</taxon>
    </lineage>
</organism>
<feature type="repeat" description="TPR" evidence="1">
    <location>
        <begin position="283"/>
        <end position="316"/>
    </location>
</feature>
<dbReference type="PANTHER" id="PTHR44117:SF1">
    <property type="entry name" value="INTRAFLAGELLAR TRANSPORT PROTEIN 88 HOMOLOG"/>
    <property type="match status" value="1"/>
</dbReference>